<comment type="similarity">
    <text evidence="9">Belongs to the exonuclease superfamily. TREX family.</text>
</comment>
<dbReference type="PANTHER" id="PTHR13058">
    <property type="entry name" value="THREE PRIME REPAIR EXONUCLEASE 1, 2"/>
    <property type="match status" value="1"/>
</dbReference>
<name>H2ZU14_LATCH</name>
<reference evidence="13" key="1">
    <citation type="submission" date="2011-08" db="EMBL/GenBank/DDBJ databases">
        <title>The draft genome of Latimeria chalumnae.</title>
        <authorList>
            <person name="Di Palma F."/>
            <person name="Alfoldi J."/>
            <person name="Johnson J."/>
            <person name="Berlin A."/>
            <person name="Gnerre S."/>
            <person name="Jaffe D."/>
            <person name="MacCallum I."/>
            <person name="Young S."/>
            <person name="Walker B.J."/>
            <person name="Lander E."/>
            <person name="Lindblad-Toh K."/>
        </authorList>
    </citation>
    <scope>NUCLEOTIDE SEQUENCE [LARGE SCALE GENOMIC DNA]</scope>
    <source>
        <strain evidence="13">Wild caught</strain>
    </source>
</reference>
<evidence type="ECO:0000256" key="8">
    <source>
        <dbReference type="ARBA" id="ARBA00022842"/>
    </source>
</evidence>
<keyword evidence="6" id="KW-0378">Hydrolase</keyword>
<dbReference type="SUPFAM" id="SSF53098">
    <property type="entry name" value="Ribonuclease H-like"/>
    <property type="match status" value="1"/>
</dbReference>
<evidence type="ECO:0000259" key="11">
    <source>
        <dbReference type="SMART" id="SM00479"/>
    </source>
</evidence>
<evidence type="ECO:0000256" key="5">
    <source>
        <dbReference type="ARBA" id="ARBA00022723"/>
    </source>
</evidence>
<gene>
    <name evidence="12" type="primary">TREX2</name>
</gene>
<dbReference type="GeneID" id="102356577"/>
<feature type="region of interest" description="Disordered" evidence="10">
    <location>
        <begin position="221"/>
        <end position="242"/>
    </location>
</feature>
<feature type="domain" description="Exonuclease" evidence="11">
    <location>
        <begin position="12"/>
        <end position="203"/>
    </location>
</feature>
<dbReference type="OMA" id="CIAIMKL"/>
<reference evidence="12" key="3">
    <citation type="submission" date="2025-09" db="UniProtKB">
        <authorList>
            <consortium name="Ensembl"/>
        </authorList>
    </citation>
    <scope>IDENTIFICATION</scope>
</reference>
<dbReference type="EC" id="3.1.11.2" evidence="3"/>
<keyword evidence="5" id="KW-0479">Metal-binding</keyword>
<sequence length="242" mass="27713">MNEMSRRAPFQTFVFMDLEATGLIEDRPKVMEICLVAVNRFSMENVKQNAHNLPELPRVLDKLCICTNPNKLITDEAVRITKLSNENLTENQKVGFDRALVTLINMFLDRQTPPVCLVAHNGLKYDFPLLKTELLRLGASLNSTVYCMDSYQAMKELVTTVRYSLCELYKTFFGHYPEIAHSAEADVLTLILVCLCKAPKLLKWTELNSCSLREIQPMYMPSPRKPQNLQATSRARKSQKHL</sequence>
<dbReference type="Pfam" id="PF00929">
    <property type="entry name" value="RNase_T"/>
    <property type="match status" value="1"/>
</dbReference>
<keyword evidence="7" id="KW-0269">Exonuclease</keyword>
<protein>
    <recommendedName>
        <fullName evidence="3">exodeoxyribonuclease III</fullName>
        <ecNumber evidence="3">3.1.11.2</ecNumber>
    </recommendedName>
</protein>
<evidence type="ECO:0000256" key="4">
    <source>
        <dbReference type="ARBA" id="ARBA00022722"/>
    </source>
</evidence>
<evidence type="ECO:0000256" key="7">
    <source>
        <dbReference type="ARBA" id="ARBA00022839"/>
    </source>
</evidence>
<evidence type="ECO:0000256" key="2">
    <source>
        <dbReference type="ARBA" id="ARBA00001946"/>
    </source>
</evidence>
<dbReference type="PANTHER" id="PTHR13058:SF24">
    <property type="entry name" value="THREE PRIME REPAIR EXONUCLEASE 2"/>
    <property type="match status" value="1"/>
</dbReference>
<dbReference type="FunCoup" id="H2ZU14">
    <property type="interactions" value="440"/>
</dbReference>
<dbReference type="GO" id="GO:0005737">
    <property type="term" value="C:cytoplasm"/>
    <property type="evidence" value="ECO:0007669"/>
    <property type="project" value="TreeGrafter"/>
</dbReference>
<dbReference type="GO" id="GO:0008311">
    <property type="term" value="F:double-stranded DNA 3'-5' DNA exonuclease activity"/>
    <property type="evidence" value="ECO:0007669"/>
    <property type="project" value="UniProtKB-EC"/>
</dbReference>
<evidence type="ECO:0000256" key="3">
    <source>
        <dbReference type="ARBA" id="ARBA00012115"/>
    </source>
</evidence>
<comment type="cofactor">
    <cofactor evidence="2">
        <name>Mg(2+)</name>
        <dbReference type="ChEBI" id="CHEBI:18420"/>
    </cofactor>
</comment>
<dbReference type="eggNOG" id="KOG4793">
    <property type="taxonomic scope" value="Eukaryota"/>
</dbReference>
<proteinExistence type="inferred from homology"/>
<accession>H2ZU14</accession>
<dbReference type="KEGG" id="lcm:102356577"/>
<dbReference type="GO" id="GO:0046872">
    <property type="term" value="F:metal ion binding"/>
    <property type="evidence" value="ECO:0007669"/>
    <property type="project" value="UniProtKB-KW"/>
</dbReference>
<dbReference type="AlphaFoldDB" id="H2ZU14"/>
<dbReference type="GO" id="GO:0006308">
    <property type="term" value="P:DNA catabolic process"/>
    <property type="evidence" value="ECO:0007669"/>
    <property type="project" value="TreeGrafter"/>
</dbReference>
<organism evidence="12 13">
    <name type="scientific">Latimeria chalumnae</name>
    <name type="common">Coelacanth</name>
    <dbReference type="NCBI Taxonomy" id="7897"/>
    <lineage>
        <taxon>Eukaryota</taxon>
        <taxon>Metazoa</taxon>
        <taxon>Chordata</taxon>
        <taxon>Craniata</taxon>
        <taxon>Vertebrata</taxon>
        <taxon>Euteleostomi</taxon>
        <taxon>Coelacanthiformes</taxon>
        <taxon>Coelacanthidae</taxon>
        <taxon>Latimeria</taxon>
    </lineage>
</organism>
<dbReference type="InterPro" id="IPR040393">
    <property type="entry name" value="TREX1/2"/>
</dbReference>
<comment type="catalytic activity">
    <reaction evidence="1">
        <text>Exonucleolytic cleavage in the 3'- to 5'-direction to yield nucleoside 5'-phosphates.</text>
        <dbReference type="EC" id="3.1.11.2"/>
    </reaction>
</comment>
<keyword evidence="13" id="KW-1185">Reference proteome</keyword>
<dbReference type="EMBL" id="AFYH01270959">
    <property type="status" value="NOT_ANNOTATED_CDS"/>
    <property type="molecule type" value="Genomic_DNA"/>
</dbReference>
<dbReference type="HOGENOM" id="CLU_067419_1_0_1"/>
<dbReference type="GeneTree" id="ENSGT00390000012715"/>
<keyword evidence="4" id="KW-0540">Nuclease</keyword>
<evidence type="ECO:0000256" key="10">
    <source>
        <dbReference type="SAM" id="MobiDB-lite"/>
    </source>
</evidence>
<dbReference type="Gene3D" id="3.30.420.10">
    <property type="entry name" value="Ribonuclease H-like superfamily/Ribonuclease H"/>
    <property type="match status" value="1"/>
</dbReference>
<dbReference type="STRING" id="7897.ENSLACP00000000885"/>
<dbReference type="SMART" id="SM00479">
    <property type="entry name" value="EXOIII"/>
    <property type="match status" value="1"/>
</dbReference>
<evidence type="ECO:0000256" key="1">
    <source>
        <dbReference type="ARBA" id="ARBA00000493"/>
    </source>
</evidence>
<dbReference type="Ensembl" id="ENSLACT00000000894.2">
    <property type="protein sequence ID" value="ENSLACP00000000885.2"/>
    <property type="gene ID" value="ENSLACG00000000797.2"/>
</dbReference>
<evidence type="ECO:0000256" key="9">
    <source>
        <dbReference type="ARBA" id="ARBA00025769"/>
    </source>
</evidence>
<evidence type="ECO:0000313" key="13">
    <source>
        <dbReference type="Proteomes" id="UP000008672"/>
    </source>
</evidence>
<reference evidence="12" key="2">
    <citation type="submission" date="2025-08" db="UniProtKB">
        <authorList>
            <consortium name="Ensembl"/>
        </authorList>
    </citation>
    <scope>IDENTIFICATION</scope>
</reference>
<dbReference type="GO" id="GO:0003676">
    <property type="term" value="F:nucleic acid binding"/>
    <property type="evidence" value="ECO:0007669"/>
    <property type="project" value="InterPro"/>
</dbReference>
<dbReference type="InterPro" id="IPR012337">
    <property type="entry name" value="RNaseH-like_sf"/>
</dbReference>
<evidence type="ECO:0000256" key="6">
    <source>
        <dbReference type="ARBA" id="ARBA00022801"/>
    </source>
</evidence>
<dbReference type="InParanoid" id="H2ZU14"/>
<dbReference type="OrthoDB" id="10250935at2759"/>
<dbReference type="Proteomes" id="UP000008672">
    <property type="component" value="Unassembled WGS sequence"/>
</dbReference>
<dbReference type="InterPro" id="IPR013520">
    <property type="entry name" value="Ribonucl_H"/>
</dbReference>
<keyword evidence="8" id="KW-0460">Magnesium</keyword>
<evidence type="ECO:0000313" key="12">
    <source>
        <dbReference type="Ensembl" id="ENSLACP00000000885.2"/>
    </source>
</evidence>
<dbReference type="InterPro" id="IPR036397">
    <property type="entry name" value="RNaseH_sf"/>
</dbReference>